<gene>
    <name evidence="3" type="ORF">J3R30DRAFT_3588532</name>
</gene>
<keyword evidence="2" id="KW-0472">Membrane</keyword>
<name>A0A9W8ZUQ9_9AGAR</name>
<evidence type="ECO:0000313" key="3">
    <source>
        <dbReference type="EMBL" id="KAJ4466230.1"/>
    </source>
</evidence>
<protein>
    <submittedName>
        <fullName evidence="3">Uncharacterized protein</fullName>
    </submittedName>
</protein>
<feature type="transmembrane region" description="Helical" evidence="2">
    <location>
        <begin position="181"/>
        <end position="199"/>
    </location>
</feature>
<keyword evidence="2" id="KW-1133">Transmembrane helix</keyword>
<proteinExistence type="predicted"/>
<dbReference type="OrthoDB" id="3009564at2759"/>
<dbReference type="EMBL" id="JAOTPV010000055">
    <property type="protein sequence ID" value="KAJ4466230.1"/>
    <property type="molecule type" value="Genomic_DNA"/>
</dbReference>
<keyword evidence="2" id="KW-0812">Transmembrane</keyword>
<keyword evidence="4" id="KW-1185">Reference proteome</keyword>
<feature type="compositionally biased region" description="Low complexity" evidence="1">
    <location>
        <begin position="126"/>
        <end position="137"/>
    </location>
</feature>
<evidence type="ECO:0000256" key="2">
    <source>
        <dbReference type="SAM" id="Phobius"/>
    </source>
</evidence>
<evidence type="ECO:0000256" key="1">
    <source>
        <dbReference type="SAM" id="MobiDB-lite"/>
    </source>
</evidence>
<feature type="region of interest" description="Disordered" evidence="1">
    <location>
        <begin position="114"/>
        <end position="137"/>
    </location>
</feature>
<accession>A0A9W8ZUQ9</accession>
<reference evidence="3" key="1">
    <citation type="submission" date="2022-08" db="EMBL/GenBank/DDBJ databases">
        <title>A Global Phylogenomic Analysis of the Shiitake Genus Lentinula.</title>
        <authorList>
            <consortium name="DOE Joint Genome Institute"/>
            <person name="Sierra-Patev S."/>
            <person name="Min B."/>
            <person name="Naranjo-Ortiz M."/>
            <person name="Looney B."/>
            <person name="Konkel Z."/>
            <person name="Slot J.C."/>
            <person name="Sakamoto Y."/>
            <person name="Steenwyk J.L."/>
            <person name="Rokas A."/>
            <person name="Carro J."/>
            <person name="Camarero S."/>
            <person name="Ferreira P."/>
            <person name="Molpeceres G."/>
            <person name="Ruiz-Duenas F.J."/>
            <person name="Serrano A."/>
            <person name="Henrissat B."/>
            <person name="Drula E."/>
            <person name="Hughes K.W."/>
            <person name="Mata J.L."/>
            <person name="Ishikawa N.K."/>
            <person name="Vargas-Isla R."/>
            <person name="Ushijima S."/>
            <person name="Smith C.A."/>
            <person name="Ahrendt S."/>
            <person name="Andreopoulos W."/>
            <person name="He G."/>
            <person name="Labutti K."/>
            <person name="Lipzen A."/>
            <person name="Ng V."/>
            <person name="Riley R."/>
            <person name="Sandor L."/>
            <person name="Barry K."/>
            <person name="Martinez A.T."/>
            <person name="Xiao Y."/>
            <person name="Gibbons J.G."/>
            <person name="Terashima K."/>
            <person name="Grigoriev I.V."/>
            <person name="Hibbett D.S."/>
        </authorList>
    </citation>
    <scope>NUCLEOTIDE SEQUENCE</scope>
    <source>
        <strain evidence="3">JLM2183</strain>
    </source>
</reference>
<dbReference type="AlphaFoldDB" id="A0A9W8ZUQ9"/>
<evidence type="ECO:0000313" key="4">
    <source>
        <dbReference type="Proteomes" id="UP001150266"/>
    </source>
</evidence>
<comment type="caution">
    <text evidence="3">The sequence shown here is derived from an EMBL/GenBank/DDBJ whole genome shotgun (WGS) entry which is preliminary data.</text>
</comment>
<organism evidence="3 4">
    <name type="scientific">Lentinula aciculospora</name>
    <dbReference type="NCBI Taxonomy" id="153920"/>
    <lineage>
        <taxon>Eukaryota</taxon>
        <taxon>Fungi</taxon>
        <taxon>Dikarya</taxon>
        <taxon>Basidiomycota</taxon>
        <taxon>Agaricomycotina</taxon>
        <taxon>Agaricomycetes</taxon>
        <taxon>Agaricomycetidae</taxon>
        <taxon>Agaricales</taxon>
        <taxon>Marasmiineae</taxon>
        <taxon>Omphalotaceae</taxon>
        <taxon>Lentinula</taxon>
    </lineage>
</organism>
<dbReference type="Proteomes" id="UP001150266">
    <property type="component" value="Unassembled WGS sequence"/>
</dbReference>
<sequence>MQSEVSISIEDLYPDKFDVDDDENGLEEDFNYPNTFLALRKQRSRSRLRNLSSVCSLCGQSALRPFRMTCCRKVLCAEHLQDRLDASSSLCPSCGSRCSADIVISPSSLTLPSSLRVSSQRDSDSSGKSSNTNSRTSSVDRDVYAYVDSKSDCAEGTVYTPIRDTTSSALDPELAGLAEGVLGKVLSIVALTLVFYVLLN</sequence>